<feature type="modified residue" description="4-aspartylphosphate" evidence="8">
    <location>
        <position position="55"/>
    </location>
</feature>
<feature type="domain" description="Response regulatory" evidence="10">
    <location>
        <begin position="3"/>
        <end position="120"/>
    </location>
</feature>
<dbReference type="InterPro" id="IPR009057">
    <property type="entry name" value="Homeodomain-like_sf"/>
</dbReference>
<comment type="caution">
    <text evidence="11">The sequence shown here is derived from an EMBL/GenBank/DDBJ whole genome shotgun (WGS) entry which is preliminary data.</text>
</comment>
<evidence type="ECO:0000259" key="10">
    <source>
        <dbReference type="PROSITE" id="PS50110"/>
    </source>
</evidence>
<gene>
    <name evidence="11" type="ORF">ACFSUF_04380</name>
</gene>
<accession>A0ABW5P8S9</accession>
<evidence type="ECO:0000256" key="5">
    <source>
        <dbReference type="ARBA" id="ARBA00023015"/>
    </source>
</evidence>
<evidence type="ECO:0000256" key="7">
    <source>
        <dbReference type="ARBA" id="ARBA00023163"/>
    </source>
</evidence>
<dbReference type="InterPro" id="IPR001789">
    <property type="entry name" value="Sig_transdc_resp-reg_receiver"/>
</dbReference>
<dbReference type="SMART" id="SM00448">
    <property type="entry name" value="REC"/>
    <property type="match status" value="1"/>
</dbReference>
<dbReference type="InterPro" id="IPR020449">
    <property type="entry name" value="Tscrpt_reg_AraC-type_HTH"/>
</dbReference>
<dbReference type="PROSITE" id="PS00041">
    <property type="entry name" value="HTH_ARAC_FAMILY_1"/>
    <property type="match status" value="1"/>
</dbReference>
<dbReference type="PRINTS" id="PR00032">
    <property type="entry name" value="HTHARAC"/>
</dbReference>
<keyword evidence="2" id="KW-0963">Cytoplasm</keyword>
<keyword evidence="12" id="KW-1185">Reference proteome</keyword>
<keyword evidence="7" id="KW-0804">Transcription</keyword>
<dbReference type="PROSITE" id="PS01124">
    <property type="entry name" value="HTH_ARAC_FAMILY_2"/>
    <property type="match status" value="1"/>
</dbReference>
<feature type="domain" description="HTH araC/xylS-type" evidence="9">
    <location>
        <begin position="445"/>
        <end position="543"/>
    </location>
</feature>
<protein>
    <submittedName>
        <fullName evidence="11">Response regulator</fullName>
    </submittedName>
</protein>
<dbReference type="PROSITE" id="PS50110">
    <property type="entry name" value="RESPONSE_REGULATORY"/>
    <property type="match status" value="1"/>
</dbReference>
<dbReference type="PANTHER" id="PTHR42713:SF3">
    <property type="entry name" value="TRANSCRIPTIONAL REGULATORY PROTEIN HPTR"/>
    <property type="match status" value="1"/>
</dbReference>
<proteinExistence type="predicted"/>
<keyword evidence="4" id="KW-0902">Two-component regulatory system</keyword>
<evidence type="ECO:0000256" key="2">
    <source>
        <dbReference type="ARBA" id="ARBA00022490"/>
    </source>
</evidence>
<evidence type="ECO:0000256" key="1">
    <source>
        <dbReference type="ARBA" id="ARBA00004496"/>
    </source>
</evidence>
<dbReference type="InterPro" id="IPR018060">
    <property type="entry name" value="HTH_AraC"/>
</dbReference>
<keyword evidence="5" id="KW-0805">Transcription regulation</keyword>
<dbReference type="InterPro" id="IPR051552">
    <property type="entry name" value="HptR"/>
</dbReference>
<reference evidence="12" key="1">
    <citation type="journal article" date="2019" name="Int. J. Syst. Evol. Microbiol.">
        <title>The Global Catalogue of Microorganisms (GCM) 10K type strain sequencing project: providing services to taxonomists for standard genome sequencing and annotation.</title>
        <authorList>
            <consortium name="The Broad Institute Genomics Platform"/>
            <consortium name="The Broad Institute Genome Sequencing Center for Infectious Disease"/>
            <person name="Wu L."/>
            <person name="Ma J."/>
        </authorList>
    </citation>
    <scope>NUCLEOTIDE SEQUENCE [LARGE SCALE GENOMIC DNA]</scope>
    <source>
        <strain evidence="12">KCTC 3950</strain>
    </source>
</reference>
<evidence type="ECO:0000256" key="6">
    <source>
        <dbReference type="ARBA" id="ARBA00023125"/>
    </source>
</evidence>
<dbReference type="SUPFAM" id="SSF52172">
    <property type="entry name" value="CheY-like"/>
    <property type="match status" value="1"/>
</dbReference>
<evidence type="ECO:0000313" key="12">
    <source>
        <dbReference type="Proteomes" id="UP001597541"/>
    </source>
</evidence>
<dbReference type="EMBL" id="JBHUME010000005">
    <property type="protein sequence ID" value="MFD2611655.1"/>
    <property type="molecule type" value="Genomic_DNA"/>
</dbReference>
<organism evidence="11 12">
    <name type="scientific">Paenibacillus gansuensis</name>
    <dbReference type="NCBI Taxonomy" id="306542"/>
    <lineage>
        <taxon>Bacteria</taxon>
        <taxon>Bacillati</taxon>
        <taxon>Bacillota</taxon>
        <taxon>Bacilli</taxon>
        <taxon>Bacillales</taxon>
        <taxon>Paenibacillaceae</taxon>
        <taxon>Paenibacillus</taxon>
    </lineage>
</organism>
<dbReference type="Pfam" id="PF00072">
    <property type="entry name" value="Response_reg"/>
    <property type="match status" value="1"/>
</dbReference>
<dbReference type="CDD" id="cd17536">
    <property type="entry name" value="REC_YesN-like"/>
    <property type="match status" value="1"/>
</dbReference>
<dbReference type="Gene3D" id="3.40.50.2300">
    <property type="match status" value="1"/>
</dbReference>
<dbReference type="RefSeq" id="WP_377600516.1">
    <property type="nucleotide sequence ID" value="NZ_JBHUME010000005.1"/>
</dbReference>
<evidence type="ECO:0000256" key="3">
    <source>
        <dbReference type="ARBA" id="ARBA00022553"/>
    </source>
</evidence>
<keyword evidence="3 8" id="KW-0597">Phosphoprotein</keyword>
<keyword evidence="6" id="KW-0238">DNA-binding</keyword>
<dbReference type="Pfam" id="PF12833">
    <property type="entry name" value="HTH_18"/>
    <property type="match status" value="1"/>
</dbReference>
<evidence type="ECO:0000256" key="4">
    <source>
        <dbReference type="ARBA" id="ARBA00023012"/>
    </source>
</evidence>
<evidence type="ECO:0000259" key="9">
    <source>
        <dbReference type="PROSITE" id="PS01124"/>
    </source>
</evidence>
<evidence type="ECO:0000256" key="8">
    <source>
        <dbReference type="PROSITE-ProRule" id="PRU00169"/>
    </source>
</evidence>
<sequence>MYQLLIVDDEEQLADGLAEAVPWEEIGIKAVYKAYSAKKALEWMDAVPIDIVITDIRMPGMSGLELLQEIRNQWSRTRVVLLTGYSEFDYAKQAVQSKAADYLLKPVRERELMLTVGRITEELTSEWKEILSHQQALQALRANLPLLRGRLLAQLLQGRKYDSAQLEKELGLLELPFRADDLYSMMLLRMEDDFAAYDSAGLSLMEYAVENIVQEVLGEHFMSWSCRDHHGHLIFLIRSRRGPAPEDGFTDEKQVNQQLDRMISQMYHHIRHFLKGKVSFCLGKWERFPSRLSAVYQEALSQLRRTTGEDDQFLVKVEEPLPARNVATLQSLYEPPLLLHLVEMSRWDEAETKIFSVLEELAAAPKHSPEHLQEAYFAMAGAFLHMAHKTGRTFSELVQPSLMQGFENASIRTVAALREWALTVLSCFRNSTAEEYRDRRMILIRQVQCYVEKHLADSISLQSIADHVYMHPTHLSKVYKAETGEGLSEYMYRLRMEKAAFLLQHTNDRIYEIGIRVGYVNANYFIKIFRKYYQMTPQEYREVQKAMPILFHDP</sequence>
<name>A0ABW5P8S9_9BACL</name>
<dbReference type="PANTHER" id="PTHR42713">
    <property type="entry name" value="HISTIDINE KINASE-RELATED"/>
    <property type="match status" value="1"/>
</dbReference>
<dbReference type="Gene3D" id="1.10.10.60">
    <property type="entry name" value="Homeodomain-like"/>
    <property type="match status" value="2"/>
</dbReference>
<evidence type="ECO:0000313" key="11">
    <source>
        <dbReference type="EMBL" id="MFD2611655.1"/>
    </source>
</evidence>
<dbReference type="InterPro" id="IPR011006">
    <property type="entry name" value="CheY-like_superfamily"/>
</dbReference>
<dbReference type="Proteomes" id="UP001597541">
    <property type="component" value="Unassembled WGS sequence"/>
</dbReference>
<comment type="subcellular location">
    <subcellularLocation>
        <location evidence="1">Cytoplasm</location>
    </subcellularLocation>
</comment>
<dbReference type="InterPro" id="IPR018062">
    <property type="entry name" value="HTH_AraC-typ_CS"/>
</dbReference>
<dbReference type="SUPFAM" id="SSF46689">
    <property type="entry name" value="Homeodomain-like"/>
    <property type="match status" value="2"/>
</dbReference>
<dbReference type="SMART" id="SM00342">
    <property type="entry name" value="HTH_ARAC"/>
    <property type="match status" value="1"/>
</dbReference>